<evidence type="ECO:0000313" key="3">
    <source>
        <dbReference type="Proteomes" id="UP000190285"/>
    </source>
</evidence>
<protein>
    <submittedName>
        <fullName evidence="2">Relaxase/Mobilisation nuclease domain-containing protein</fullName>
    </submittedName>
</protein>
<feature type="domain" description="MobA/VirD2-like nuclease" evidence="1">
    <location>
        <begin position="2"/>
        <end position="101"/>
    </location>
</feature>
<dbReference type="Pfam" id="PF03432">
    <property type="entry name" value="Relaxase"/>
    <property type="match status" value="1"/>
</dbReference>
<evidence type="ECO:0000259" key="1">
    <source>
        <dbReference type="Pfam" id="PF03432"/>
    </source>
</evidence>
<gene>
    <name evidence="2" type="ORF">SAMN02194393_03182</name>
</gene>
<sequence length="272" mass="31798">MTKRSYYKETGRQYIHFVQSFSNHENISPETVKAIADELLLMDKFKGFQVVYGTHMDTDNLHTHFVLNTVNSYTGMKWKMSKEELQSLKDYSDEICRKYGLMITHGKKGAHINRGEYRSKVKEKSWKYELFLAVKHAKRCSISKDDFIEKLKQLGYGVHWSDERKYITFINPDGKKCRNRKLYPPEKFTKEALLKRFDLNKQQMTEQVAKAKFDVVLSAVKLFELDDIDNGHGTGGHAFPLSRLEGTAKQDEIAEMKKGEGFNWDKEKENQM</sequence>
<accession>A0A1T5LPA2</accession>
<dbReference type="STRING" id="36842.SAMN02194393_03182"/>
<dbReference type="EMBL" id="FUZT01000007">
    <property type="protein sequence ID" value="SKC77772.1"/>
    <property type="molecule type" value="Genomic_DNA"/>
</dbReference>
<proteinExistence type="predicted"/>
<dbReference type="AlphaFoldDB" id="A0A1T5LPA2"/>
<dbReference type="Proteomes" id="UP000190285">
    <property type="component" value="Unassembled WGS sequence"/>
</dbReference>
<keyword evidence="3" id="KW-1185">Reference proteome</keyword>
<organism evidence="2 3">
    <name type="scientific">Maledivibacter halophilus</name>
    <dbReference type="NCBI Taxonomy" id="36842"/>
    <lineage>
        <taxon>Bacteria</taxon>
        <taxon>Bacillati</taxon>
        <taxon>Bacillota</taxon>
        <taxon>Clostridia</taxon>
        <taxon>Peptostreptococcales</taxon>
        <taxon>Caminicellaceae</taxon>
        <taxon>Maledivibacter</taxon>
    </lineage>
</organism>
<name>A0A1T5LPA2_9FIRM</name>
<dbReference type="InterPro" id="IPR005094">
    <property type="entry name" value="Endonuclease_MobA/VirD2"/>
</dbReference>
<evidence type="ECO:0000313" key="2">
    <source>
        <dbReference type="EMBL" id="SKC77772.1"/>
    </source>
</evidence>
<reference evidence="2 3" key="1">
    <citation type="submission" date="2017-02" db="EMBL/GenBank/DDBJ databases">
        <authorList>
            <person name="Peterson S.W."/>
        </authorList>
    </citation>
    <scope>NUCLEOTIDE SEQUENCE [LARGE SCALE GENOMIC DNA]</scope>
    <source>
        <strain evidence="2 3">M1</strain>
    </source>
</reference>